<gene>
    <name evidence="2" type="ORF">GCM10009765_66320</name>
</gene>
<comment type="caution">
    <text evidence="2">The sequence shown here is derived from an EMBL/GenBank/DDBJ whole genome shotgun (WGS) entry which is preliminary data.</text>
</comment>
<dbReference type="Pfam" id="PF12728">
    <property type="entry name" value="HTH_17"/>
    <property type="match status" value="1"/>
</dbReference>
<keyword evidence="3" id="KW-1185">Reference proteome</keyword>
<reference evidence="2 3" key="1">
    <citation type="journal article" date="2019" name="Int. J. Syst. Evol. Microbiol.">
        <title>The Global Catalogue of Microorganisms (GCM) 10K type strain sequencing project: providing services to taxonomists for standard genome sequencing and annotation.</title>
        <authorList>
            <consortium name="The Broad Institute Genomics Platform"/>
            <consortium name="The Broad Institute Genome Sequencing Center for Infectious Disease"/>
            <person name="Wu L."/>
            <person name="Ma J."/>
        </authorList>
    </citation>
    <scope>NUCLEOTIDE SEQUENCE [LARGE SCALE GENOMIC DNA]</scope>
    <source>
        <strain evidence="2 3">JCM 14718</strain>
    </source>
</reference>
<dbReference type="EMBL" id="BAAANY010000032">
    <property type="protein sequence ID" value="GAA1707607.1"/>
    <property type="molecule type" value="Genomic_DNA"/>
</dbReference>
<evidence type="ECO:0000259" key="1">
    <source>
        <dbReference type="Pfam" id="PF12728"/>
    </source>
</evidence>
<dbReference type="Proteomes" id="UP001500618">
    <property type="component" value="Unassembled WGS sequence"/>
</dbReference>
<sequence>MKTEVKREMAPPAPRFYTVAEVARMLSISTRMLYTAINNAEFPAVRIRGRFVIPARAINEMVAAAIQAHGLVDASDWVAQDGAA</sequence>
<protein>
    <recommendedName>
        <fullName evidence="1">Helix-turn-helix domain-containing protein</fullName>
    </recommendedName>
</protein>
<evidence type="ECO:0000313" key="2">
    <source>
        <dbReference type="EMBL" id="GAA1707607.1"/>
    </source>
</evidence>
<accession>A0ABN2ILR2</accession>
<dbReference type="InterPro" id="IPR041657">
    <property type="entry name" value="HTH_17"/>
</dbReference>
<dbReference type="RefSeq" id="WP_163571197.1">
    <property type="nucleotide sequence ID" value="NZ_BAAANY010000032.1"/>
</dbReference>
<feature type="domain" description="Helix-turn-helix" evidence="1">
    <location>
        <begin position="16"/>
        <end position="63"/>
    </location>
</feature>
<organism evidence="2 3">
    <name type="scientific">Fodinicola feengrottensis</name>
    <dbReference type="NCBI Taxonomy" id="435914"/>
    <lineage>
        <taxon>Bacteria</taxon>
        <taxon>Bacillati</taxon>
        <taxon>Actinomycetota</taxon>
        <taxon>Actinomycetes</taxon>
        <taxon>Mycobacteriales</taxon>
        <taxon>Fodinicola</taxon>
    </lineage>
</organism>
<proteinExistence type="predicted"/>
<name>A0ABN2ILR2_9ACTN</name>
<evidence type="ECO:0000313" key="3">
    <source>
        <dbReference type="Proteomes" id="UP001500618"/>
    </source>
</evidence>